<sequence>MNEQLEQVIGFLNKVFAYDGTLKIAAYADMAAEQGRLLNEQSCVESGNKQNNRSNLHSSQSRGAEAGLDRPYRWHSRCSRRRKSDHAQNVEGQVSLLVDILFLFKKQTGDSFGVTIITYSLVACKLICPANML</sequence>
<comment type="caution">
    <text evidence="2">The sequence shown here is derived from an EMBL/GenBank/DDBJ whole genome shotgun (WGS) entry which is preliminary data.</text>
</comment>
<dbReference type="EMBL" id="BGZK01000145">
    <property type="protein sequence ID" value="GBP22908.1"/>
    <property type="molecule type" value="Genomic_DNA"/>
</dbReference>
<protein>
    <submittedName>
        <fullName evidence="2">Uncharacterized protein</fullName>
    </submittedName>
</protein>
<organism evidence="2 3">
    <name type="scientific">Eumeta variegata</name>
    <name type="common">Bagworm moth</name>
    <name type="synonym">Eumeta japonica</name>
    <dbReference type="NCBI Taxonomy" id="151549"/>
    <lineage>
        <taxon>Eukaryota</taxon>
        <taxon>Metazoa</taxon>
        <taxon>Ecdysozoa</taxon>
        <taxon>Arthropoda</taxon>
        <taxon>Hexapoda</taxon>
        <taxon>Insecta</taxon>
        <taxon>Pterygota</taxon>
        <taxon>Neoptera</taxon>
        <taxon>Endopterygota</taxon>
        <taxon>Lepidoptera</taxon>
        <taxon>Glossata</taxon>
        <taxon>Ditrysia</taxon>
        <taxon>Tineoidea</taxon>
        <taxon>Psychidae</taxon>
        <taxon>Oiketicinae</taxon>
        <taxon>Eumeta</taxon>
    </lineage>
</organism>
<feature type="region of interest" description="Disordered" evidence="1">
    <location>
        <begin position="46"/>
        <end position="68"/>
    </location>
</feature>
<gene>
    <name evidence="2" type="ORF">EVAR_95308_1</name>
</gene>
<accession>A0A4C1U9D3</accession>
<name>A0A4C1U9D3_EUMVA</name>
<reference evidence="2 3" key="1">
    <citation type="journal article" date="2019" name="Commun. Biol.">
        <title>The bagworm genome reveals a unique fibroin gene that provides high tensile strength.</title>
        <authorList>
            <person name="Kono N."/>
            <person name="Nakamura H."/>
            <person name="Ohtoshi R."/>
            <person name="Tomita M."/>
            <person name="Numata K."/>
            <person name="Arakawa K."/>
        </authorList>
    </citation>
    <scope>NUCLEOTIDE SEQUENCE [LARGE SCALE GENOMIC DNA]</scope>
</reference>
<evidence type="ECO:0000313" key="2">
    <source>
        <dbReference type="EMBL" id="GBP22908.1"/>
    </source>
</evidence>
<evidence type="ECO:0000256" key="1">
    <source>
        <dbReference type="SAM" id="MobiDB-lite"/>
    </source>
</evidence>
<feature type="compositionally biased region" description="Polar residues" evidence="1">
    <location>
        <begin position="46"/>
        <end position="62"/>
    </location>
</feature>
<dbReference type="Proteomes" id="UP000299102">
    <property type="component" value="Unassembled WGS sequence"/>
</dbReference>
<evidence type="ECO:0000313" key="3">
    <source>
        <dbReference type="Proteomes" id="UP000299102"/>
    </source>
</evidence>
<proteinExistence type="predicted"/>
<dbReference type="AlphaFoldDB" id="A0A4C1U9D3"/>
<keyword evidence="3" id="KW-1185">Reference proteome</keyword>